<dbReference type="AlphaFoldDB" id="A0A1V0UTD4"/>
<dbReference type="CDD" id="cd18793">
    <property type="entry name" value="SF2_C_SNF"/>
    <property type="match status" value="1"/>
</dbReference>
<feature type="domain" description="Helicase ATP-binding" evidence="2">
    <location>
        <begin position="482"/>
        <end position="645"/>
    </location>
</feature>
<dbReference type="SMART" id="SM00490">
    <property type="entry name" value="HELICc"/>
    <property type="match status" value="1"/>
</dbReference>
<dbReference type="InterPro" id="IPR038718">
    <property type="entry name" value="SNF2-like_sf"/>
</dbReference>
<evidence type="ECO:0000313" key="4">
    <source>
        <dbReference type="EMBL" id="ARF68238.1"/>
    </source>
</evidence>
<dbReference type="GO" id="GO:0004386">
    <property type="term" value="F:helicase activity"/>
    <property type="evidence" value="ECO:0007669"/>
    <property type="project" value="UniProtKB-KW"/>
</dbReference>
<reference evidence="4 5" key="1">
    <citation type="submission" date="2017-03" db="EMBL/GenBank/DDBJ databases">
        <title>Paenibacillus larvae genome sequencing.</title>
        <authorList>
            <person name="Dingman D.W."/>
        </authorList>
    </citation>
    <scope>NUCLEOTIDE SEQUENCE [LARGE SCALE GENOMIC DNA]</scope>
    <source>
        <strain evidence="4 5">SAG 10367</strain>
    </source>
</reference>
<dbReference type="InterPro" id="IPR049730">
    <property type="entry name" value="SNF2/RAD54-like_C"/>
</dbReference>
<gene>
    <name evidence="4" type="ORF">B7C51_11005</name>
</gene>
<dbReference type="FunFam" id="3.40.50.300:FF:000533">
    <property type="entry name" value="Helicase, Snf2 family"/>
    <property type="match status" value="1"/>
</dbReference>
<dbReference type="PROSITE" id="PS51192">
    <property type="entry name" value="HELICASE_ATP_BIND_1"/>
    <property type="match status" value="1"/>
</dbReference>
<keyword evidence="4" id="KW-0547">Nucleotide-binding</keyword>
<dbReference type="SUPFAM" id="SSF52540">
    <property type="entry name" value="P-loop containing nucleoside triphosphate hydrolases"/>
    <property type="match status" value="2"/>
</dbReference>
<dbReference type="Gene3D" id="3.40.50.10810">
    <property type="entry name" value="Tandem AAA-ATPase domain"/>
    <property type="match status" value="1"/>
</dbReference>
<evidence type="ECO:0000256" key="1">
    <source>
        <dbReference type="ARBA" id="ARBA00022801"/>
    </source>
</evidence>
<keyword evidence="4" id="KW-0067">ATP-binding</keyword>
<dbReference type="RefSeq" id="WP_083039943.1">
    <property type="nucleotide sequence ID" value="NZ_CP020557.1"/>
</dbReference>
<keyword evidence="1" id="KW-0378">Hydrolase</keyword>
<dbReference type="CDD" id="cd18012">
    <property type="entry name" value="DEXQc_arch_SWI2_SNF2"/>
    <property type="match status" value="1"/>
</dbReference>
<dbReference type="PANTHER" id="PTHR10799">
    <property type="entry name" value="SNF2/RAD54 HELICASE FAMILY"/>
    <property type="match status" value="1"/>
</dbReference>
<dbReference type="Pfam" id="PF12419">
    <property type="entry name" value="DUF3670"/>
    <property type="match status" value="1"/>
</dbReference>
<dbReference type="EMBL" id="CP020557">
    <property type="protein sequence ID" value="ARF68238.1"/>
    <property type="molecule type" value="Genomic_DNA"/>
</dbReference>
<dbReference type="PROSITE" id="PS51194">
    <property type="entry name" value="HELICASE_CTER"/>
    <property type="match status" value="1"/>
</dbReference>
<name>A0A1V0UTD4_9BACL</name>
<dbReference type="GO" id="GO:0005524">
    <property type="term" value="F:ATP binding"/>
    <property type="evidence" value="ECO:0007669"/>
    <property type="project" value="InterPro"/>
</dbReference>
<dbReference type="Pfam" id="PF00176">
    <property type="entry name" value="SNF2-rel_dom"/>
    <property type="match status" value="1"/>
</dbReference>
<dbReference type="SMART" id="SM00487">
    <property type="entry name" value="DEXDc"/>
    <property type="match status" value="1"/>
</dbReference>
<dbReference type="InterPro" id="IPR022138">
    <property type="entry name" value="DUF3670"/>
</dbReference>
<evidence type="ECO:0000259" key="2">
    <source>
        <dbReference type="PROSITE" id="PS51192"/>
    </source>
</evidence>
<evidence type="ECO:0000313" key="5">
    <source>
        <dbReference type="Proteomes" id="UP000192727"/>
    </source>
</evidence>
<dbReference type="InterPro" id="IPR014001">
    <property type="entry name" value="Helicase_ATP-bd"/>
</dbReference>
<evidence type="ECO:0000259" key="3">
    <source>
        <dbReference type="PROSITE" id="PS51194"/>
    </source>
</evidence>
<organism evidence="4 5">
    <name type="scientific">Paenibacillus larvae subsp. pulvifaciens</name>
    <dbReference type="NCBI Taxonomy" id="1477"/>
    <lineage>
        <taxon>Bacteria</taxon>
        <taxon>Bacillati</taxon>
        <taxon>Bacillota</taxon>
        <taxon>Bacilli</taxon>
        <taxon>Bacillales</taxon>
        <taxon>Paenibacillaceae</taxon>
        <taxon>Paenibacillus</taxon>
    </lineage>
</organism>
<dbReference type="GO" id="GO:0016787">
    <property type="term" value="F:hydrolase activity"/>
    <property type="evidence" value="ECO:0007669"/>
    <property type="project" value="UniProtKB-KW"/>
</dbReference>
<sequence>MMDTGTLVVHAEWMASEAFFVWGTRGSGGIWDAFDLKNVLFAWHAPSYYGTTIETLEWHEKKGLLLTPLEALDYFAAPSCARHLPLKWGPLTEELIQISPHILSALETGQFMPDYEQWKKGTLGWKINLSPDHQPSFEDTSAWLARLVPEWIDQDGSRKSVLKELEQQLSFRQGLSPVTAWMDEEDWLVAIGWKKNRLPFRICLKLNEPAYRDNWKLDIILQDRDNPAIIRIVEENGKPAIEEISLPKEWIDHQIRVQKDTKKWIMMLPWLREDKKPYSLKKQLSTDEAWRFLTEGSLRLVEAGYSIFLPEWWERIRRIKPHMRAKLKGQAGAARESLIGLKQLMEFDWKLVIEDLELTEGEFLRLLEEKRNLVQIRGRWVQIDPGLYEQMEQMVERMKKQKGLTLKDVLELHLLEGEDQVPVSGEADKTKQRLLLEVEVTDHLRQLIDRMTHAASIPGISTPKGFRGTLRPYQSEGISWMHFLRQLQLGGCLADDMGLGKTIQWISYLLKAKEDGGLSSPSLLICPTSVLGNWQMELKRFAPSLNVHLHYGPNRRKGVSFEQAVSGTDLVLTSYTLSHLDEEELSTVYWDSICLDEAQNIKNAYTKQAASIRKLKGHHRIALTGTPIENRLTELWAIFDFLNPGYLGTQREFTQRYVHSIERIQDTKSINQVQKLIRPFLLRRIKKDPAIQLDLPDKNEVKTFVTLSAEQASLYENYIRDMLDRLNQAGGMGRRGIILAALTKLKQICNHPALVLKERPGGPWEQRSGKLDRLVEMVHELRDEGDKCLIFTQFVDTGFLLQHVLEQELGHPVLFLHGGSSKADRDKMIARFQDLTLPEDEQRYVFLLSLKAGGTGLNLTAANHVFHFDRWWNPAVENQATDRAYRIGQTRNVQVHKFITLGTLEERIDEMIEQKLGLSQQIVGQGENWITELDTDELKELLSLRKDW</sequence>
<accession>A0A1V0UTD4</accession>
<dbReference type="InterPro" id="IPR000330">
    <property type="entry name" value="SNF2_N"/>
</dbReference>
<keyword evidence="4" id="KW-0347">Helicase</keyword>
<dbReference type="InterPro" id="IPR027417">
    <property type="entry name" value="P-loop_NTPase"/>
</dbReference>
<feature type="domain" description="Helicase C-terminal" evidence="3">
    <location>
        <begin position="770"/>
        <end position="930"/>
    </location>
</feature>
<dbReference type="Proteomes" id="UP000192727">
    <property type="component" value="Chromosome"/>
</dbReference>
<protein>
    <submittedName>
        <fullName evidence="4">ATP-dependent helicase</fullName>
    </submittedName>
</protein>
<proteinExistence type="predicted"/>
<dbReference type="InterPro" id="IPR001650">
    <property type="entry name" value="Helicase_C-like"/>
</dbReference>
<dbReference type="Gene3D" id="3.40.50.300">
    <property type="entry name" value="P-loop containing nucleotide triphosphate hydrolases"/>
    <property type="match status" value="1"/>
</dbReference>
<dbReference type="Pfam" id="PF00271">
    <property type="entry name" value="Helicase_C"/>
    <property type="match status" value="1"/>
</dbReference>